<keyword evidence="2" id="KW-0238">DNA-binding</keyword>
<dbReference type="PANTHER" id="PTHR30136:SF24">
    <property type="entry name" value="HTH-TYPE TRANSCRIPTIONAL REPRESSOR ALLR"/>
    <property type="match status" value="1"/>
</dbReference>
<feature type="domain" description="IclR-ED" evidence="5">
    <location>
        <begin position="76"/>
        <end position="257"/>
    </location>
</feature>
<sequence length="263" mass="28384">MPVCDTGRVSATRSTAAGKVLEILSTFGRECQSQTLSEIAQRTGLALSTAHRVVAELAAWGALERGEDGSWHVGLRLWEIASGCPRSQILRDVALPFMQDLYEATHENIQLAVREGTELVFVERIAGHRSVELVTMVGSRFPIGSTGMGRVLLAHAPQDIQEAVLDAPLRAWTPHTVTDPKTLRAQLDRIRREQVFVSDRQLSESTVAVAAPVRIGRTGPVGAALGIVIAARGASRARGLREPLLRAVHGISDELGRRARGAV</sequence>
<evidence type="ECO:0000259" key="4">
    <source>
        <dbReference type="PROSITE" id="PS51077"/>
    </source>
</evidence>
<dbReference type="Gene3D" id="3.30.450.40">
    <property type="match status" value="1"/>
</dbReference>
<dbReference type="SUPFAM" id="SSF55781">
    <property type="entry name" value="GAF domain-like"/>
    <property type="match status" value="1"/>
</dbReference>
<gene>
    <name evidence="6" type="ORF">GCM10009663_63460</name>
</gene>
<reference evidence="7" key="1">
    <citation type="journal article" date="2019" name="Int. J. Syst. Evol. Microbiol.">
        <title>The Global Catalogue of Microorganisms (GCM) 10K type strain sequencing project: providing services to taxonomists for standard genome sequencing and annotation.</title>
        <authorList>
            <consortium name="The Broad Institute Genomics Platform"/>
            <consortium name="The Broad Institute Genome Sequencing Center for Infectious Disease"/>
            <person name="Wu L."/>
            <person name="Ma J."/>
        </authorList>
    </citation>
    <scope>NUCLEOTIDE SEQUENCE [LARGE SCALE GENOMIC DNA]</scope>
    <source>
        <strain evidence="7">JCM 13002</strain>
    </source>
</reference>
<evidence type="ECO:0000256" key="2">
    <source>
        <dbReference type="ARBA" id="ARBA00023125"/>
    </source>
</evidence>
<dbReference type="SMART" id="SM00346">
    <property type="entry name" value="HTH_ICLR"/>
    <property type="match status" value="1"/>
</dbReference>
<dbReference type="InterPro" id="IPR036388">
    <property type="entry name" value="WH-like_DNA-bd_sf"/>
</dbReference>
<comment type="caution">
    <text evidence="6">The sequence shown here is derived from an EMBL/GenBank/DDBJ whole genome shotgun (WGS) entry which is preliminary data.</text>
</comment>
<keyword evidence="7" id="KW-1185">Reference proteome</keyword>
<keyword evidence="1" id="KW-0805">Transcription regulation</keyword>
<dbReference type="Pfam" id="PF09339">
    <property type="entry name" value="HTH_IclR"/>
    <property type="match status" value="1"/>
</dbReference>
<dbReference type="Proteomes" id="UP001499987">
    <property type="component" value="Unassembled WGS sequence"/>
</dbReference>
<dbReference type="EMBL" id="BAAALD010000090">
    <property type="protein sequence ID" value="GAA1114049.1"/>
    <property type="molecule type" value="Genomic_DNA"/>
</dbReference>
<dbReference type="InterPro" id="IPR050707">
    <property type="entry name" value="HTH_MetabolicPath_Reg"/>
</dbReference>
<dbReference type="SUPFAM" id="SSF46785">
    <property type="entry name" value="Winged helix' DNA-binding domain"/>
    <property type="match status" value="1"/>
</dbReference>
<feature type="domain" description="HTH iclR-type" evidence="4">
    <location>
        <begin position="14"/>
        <end position="75"/>
    </location>
</feature>
<proteinExistence type="predicted"/>
<organism evidence="6 7">
    <name type="scientific">Kitasatospora arboriphila</name>
    <dbReference type="NCBI Taxonomy" id="258052"/>
    <lineage>
        <taxon>Bacteria</taxon>
        <taxon>Bacillati</taxon>
        <taxon>Actinomycetota</taxon>
        <taxon>Actinomycetes</taxon>
        <taxon>Kitasatosporales</taxon>
        <taxon>Streptomycetaceae</taxon>
        <taxon>Kitasatospora</taxon>
    </lineage>
</organism>
<keyword evidence="3" id="KW-0804">Transcription</keyword>
<dbReference type="Pfam" id="PF01614">
    <property type="entry name" value="IclR_C"/>
    <property type="match status" value="1"/>
</dbReference>
<dbReference type="PANTHER" id="PTHR30136">
    <property type="entry name" value="HELIX-TURN-HELIX TRANSCRIPTIONAL REGULATOR, ICLR FAMILY"/>
    <property type="match status" value="1"/>
</dbReference>
<dbReference type="PROSITE" id="PS51077">
    <property type="entry name" value="HTH_ICLR"/>
    <property type="match status" value="1"/>
</dbReference>
<evidence type="ECO:0000313" key="7">
    <source>
        <dbReference type="Proteomes" id="UP001499987"/>
    </source>
</evidence>
<protein>
    <submittedName>
        <fullName evidence="6">IclR family transcriptional regulator</fullName>
    </submittedName>
</protein>
<evidence type="ECO:0000259" key="5">
    <source>
        <dbReference type="PROSITE" id="PS51078"/>
    </source>
</evidence>
<name>A0ABP4EKZ8_9ACTN</name>
<dbReference type="InterPro" id="IPR014757">
    <property type="entry name" value="Tscrpt_reg_IclR_C"/>
</dbReference>
<dbReference type="PROSITE" id="PS51078">
    <property type="entry name" value="ICLR_ED"/>
    <property type="match status" value="1"/>
</dbReference>
<evidence type="ECO:0000256" key="3">
    <source>
        <dbReference type="ARBA" id="ARBA00023163"/>
    </source>
</evidence>
<evidence type="ECO:0000313" key="6">
    <source>
        <dbReference type="EMBL" id="GAA1114049.1"/>
    </source>
</evidence>
<accession>A0ABP4EKZ8</accession>
<dbReference type="InterPro" id="IPR036390">
    <property type="entry name" value="WH_DNA-bd_sf"/>
</dbReference>
<dbReference type="InterPro" id="IPR005471">
    <property type="entry name" value="Tscrpt_reg_IclR_N"/>
</dbReference>
<dbReference type="Gene3D" id="1.10.10.10">
    <property type="entry name" value="Winged helix-like DNA-binding domain superfamily/Winged helix DNA-binding domain"/>
    <property type="match status" value="1"/>
</dbReference>
<evidence type="ECO:0000256" key="1">
    <source>
        <dbReference type="ARBA" id="ARBA00023015"/>
    </source>
</evidence>
<dbReference type="InterPro" id="IPR029016">
    <property type="entry name" value="GAF-like_dom_sf"/>
</dbReference>